<dbReference type="CDD" id="cd08646">
    <property type="entry name" value="FMT_core_Met-tRNA-FMT_N"/>
    <property type="match status" value="1"/>
</dbReference>
<evidence type="ECO:0000256" key="4">
    <source>
        <dbReference type="ARBA" id="ARBA00016014"/>
    </source>
</evidence>
<keyword evidence="6 8" id="KW-0648">Protein biosynthesis</keyword>
<dbReference type="NCBIfam" id="TIGR00460">
    <property type="entry name" value="fmt"/>
    <property type="match status" value="1"/>
</dbReference>
<dbReference type="EMBL" id="ABAX03000016">
    <property type="protein sequence ID" value="EDR96833.1"/>
    <property type="molecule type" value="Genomic_DNA"/>
</dbReference>
<evidence type="ECO:0000313" key="12">
    <source>
        <dbReference type="Proteomes" id="UP000004935"/>
    </source>
</evidence>
<keyword evidence="12" id="KW-1185">Reference proteome</keyword>
<dbReference type="HAMAP" id="MF_00182">
    <property type="entry name" value="Formyl_trans"/>
    <property type="match status" value="1"/>
</dbReference>
<comment type="function">
    <text evidence="1 8">Attaches a formyl group to the free amino group of methionyl-tRNA(fMet). The formyl group appears to play a dual role in the initiator identity of N-formylmethionyl-tRNA by promoting its recognition by IF2 and preventing the misappropriation of this tRNA by the elongation apparatus.</text>
</comment>
<feature type="domain" description="Formyl transferase N-terminal" evidence="9">
    <location>
        <begin position="12"/>
        <end position="189"/>
    </location>
</feature>
<comment type="similarity">
    <text evidence="2 8">Belongs to the Fmt family.</text>
</comment>
<dbReference type="InterPro" id="IPR011034">
    <property type="entry name" value="Formyl_transferase-like_C_sf"/>
</dbReference>
<dbReference type="PANTHER" id="PTHR11138:SF5">
    <property type="entry name" value="METHIONYL-TRNA FORMYLTRANSFERASE, MITOCHONDRIAL"/>
    <property type="match status" value="1"/>
</dbReference>
<protein>
    <recommendedName>
        <fullName evidence="4 8">Methionyl-tRNA formyltransferase</fullName>
        <ecNumber evidence="3 8">2.1.2.9</ecNumber>
    </recommendedName>
</protein>
<dbReference type="InterPro" id="IPR001555">
    <property type="entry name" value="GART_AS"/>
</dbReference>
<accession>B0MGA1</accession>
<reference evidence="11" key="1">
    <citation type="submission" date="2007-11" db="EMBL/GenBank/DDBJ databases">
        <authorList>
            <person name="Fulton L."/>
            <person name="Clifton S."/>
            <person name="Fulton B."/>
            <person name="Xu J."/>
            <person name="Minx P."/>
            <person name="Pepin K.H."/>
            <person name="Johnson M."/>
            <person name="Thiruvilangam P."/>
            <person name="Bhonagiri V."/>
            <person name="Nash W.E."/>
            <person name="Mardis E.R."/>
            <person name="Wilson R.K."/>
        </authorList>
    </citation>
    <scope>NUCLEOTIDE SEQUENCE [LARGE SCALE GENOMIC DNA]</scope>
    <source>
        <strain evidence="11">DSM 14662</strain>
    </source>
</reference>
<dbReference type="InterPro" id="IPR037022">
    <property type="entry name" value="Formyl_trans_C_sf"/>
</dbReference>
<dbReference type="InterPro" id="IPR041711">
    <property type="entry name" value="Met-tRNA-FMT_N"/>
</dbReference>
<dbReference type="GO" id="GO:0005829">
    <property type="term" value="C:cytosol"/>
    <property type="evidence" value="ECO:0007669"/>
    <property type="project" value="TreeGrafter"/>
</dbReference>
<sequence>MWKKRKSKEDAMNVVFMGTPEFAVPTLEKLTQFHHVAAAVTQPDKQKGRGKKLSFPPVKEAALKHGIPVLQPAKARDEQFIEDLEQLAPDVIVVVAYGQILPERILNIPKYGCINVHGSLLPKYRGAGPIQWAVLNGEKETGITTMYMEKGLDTGDMIDKAVIPLDQKETSGTLHDKLMELGADLLLETLEKLENGTAVRTKQNDNESSYAPMLSKEMGEIEFTKSAAEIEQWVRGLNPWPSAYTELGGKTLKIWDADIVSYDGDERPGTIIEVTKKQMIVACGQDALALNEIQLSGKKRMSVQAFLAGSRVDTGTVLGE</sequence>
<dbReference type="HOGENOM" id="CLU_033347_1_1_9"/>
<dbReference type="Gene3D" id="3.40.50.170">
    <property type="entry name" value="Formyl transferase, N-terminal domain"/>
    <property type="match status" value="1"/>
</dbReference>
<organism evidence="11 12">
    <name type="scientific">Anaerostipes caccae (strain DSM 14662 / CCUG 47493 / JCM 13470 / NCIMB 13811 / L1-92)</name>
    <dbReference type="NCBI Taxonomy" id="411490"/>
    <lineage>
        <taxon>Bacteria</taxon>
        <taxon>Bacillati</taxon>
        <taxon>Bacillota</taxon>
        <taxon>Clostridia</taxon>
        <taxon>Lachnospirales</taxon>
        <taxon>Lachnospiraceae</taxon>
        <taxon>Anaerostipes</taxon>
    </lineage>
</organism>
<dbReference type="InterPro" id="IPR005793">
    <property type="entry name" value="Formyl_trans_C"/>
</dbReference>
<dbReference type="Gene3D" id="3.10.25.10">
    <property type="entry name" value="Formyl transferase, C-terminal domain"/>
    <property type="match status" value="1"/>
</dbReference>
<dbReference type="FunFam" id="3.40.50.12230:FF:000001">
    <property type="entry name" value="Methionyl-tRNA formyltransferase"/>
    <property type="match status" value="1"/>
</dbReference>
<dbReference type="EC" id="2.1.2.9" evidence="3 8"/>
<proteinExistence type="inferred from homology"/>
<dbReference type="PROSITE" id="PS00373">
    <property type="entry name" value="GART"/>
    <property type="match status" value="1"/>
</dbReference>
<evidence type="ECO:0000256" key="1">
    <source>
        <dbReference type="ARBA" id="ARBA00002606"/>
    </source>
</evidence>
<evidence type="ECO:0000256" key="5">
    <source>
        <dbReference type="ARBA" id="ARBA00022679"/>
    </source>
</evidence>
<dbReference type="CDD" id="cd08704">
    <property type="entry name" value="Met_tRNA_FMT_C"/>
    <property type="match status" value="1"/>
</dbReference>
<feature type="binding site" evidence="8">
    <location>
        <begin position="119"/>
        <end position="122"/>
    </location>
    <ligand>
        <name>(6S)-5,6,7,8-tetrahydrofolate</name>
        <dbReference type="ChEBI" id="CHEBI:57453"/>
    </ligand>
</feature>
<name>B0MGA1_ANACD</name>
<dbReference type="InterPro" id="IPR005794">
    <property type="entry name" value="Fmt"/>
</dbReference>
<dbReference type="InterPro" id="IPR002376">
    <property type="entry name" value="Formyl_transf_N"/>
</dbReference>
<dbReference type="STRING" id="411490.ANACAC_02611"/>
<reference evidence="11" key="2">
    <citation type="submission" date="2013-11" db="EMBL/GenBank/DDBJ databases">
        <title>Draft genome sequence of Anaerostipes caccae (DSM 14662).</title>
        <authorList>
            <person name="Sudarsanam P."/>
            <person name="Ley R."/>
            <person name="Guruge J."/>
            <person name="Turnbaugh P.J."/>
            <person name="Mahowald M."/>
            <person name="Liep D."/>
            <person name="Gordon J."/>
        </authorList>
    </citation>
    <scope>NUCLEOTIDE SEQUENCE</scope>
    <source>
        <strain evidence="11">DSM 14662</strain>
    </source>
</reference>
<dbReference type="AlphaFoldDB" id="B0MGA1"/>
<evidence type="ECO:0000259" key="9">
    <source>
        <dbReference type="Pfam" id="PF00551"/>
    </source>
</evidence>
<dbReference type="GO" id="GO:0004479">
    <property type="term" value="F:methionyl-tRNA formyltransferase activity"/>
    <property type="evidence" value="ECO:0007669"/>
    <property type="project" value="UniProtKB-UniRule"/>
</dbReference>
<evidence type="ECO:0000313" key="11">
    <source>
        <dbReference type="EMBL" id="EDR96833.1"/>
    </source>
</evidence>
<dbReference type="eggNOG" id="COG0223">
    <property type="taxonomic scope" value="Bacteria"/>
</dbReference>
<gene>
    <name evidence="8 11" type="primary">fmt</name>
    <name evidence="11" type="ORF">ANACAC_02611</name>
</gene>
<evidence type="ECO:0000256" key="8">
    <source>
        <dbReference type="HAMAP-Rule" id="MF_00182"/>
    </source>
</evidence>
<evidence type="ECO:0000256" key="3">
    <source>
        <dbReference type="ARBA" id="ARBA00012261"/>
    </source>
</evidence>
<dbReference type="InterPro" id="IPR036477">
    <property type="entry name" value="Formyl_transf_N_sf"/>
</dbReference>
<comment type="catalytic activity">
    <reaction evidence="7 8">
        <text>L-methionyl-tRNA(fMet) + (6R)-10-formyltetrahydrofolate = N-formyl-L-methionyl-tRNA(fMet) + (6S)-5,6,7,8-tetrahydrofolate + H(+)</text>
        <dbReference type="Rhea" id="RHEA:24380"/>
        <dbReference type="Rhea" id="RHEA-COMP:9952"/>
        <dbReference type="Rhea" id="RHEA-COMP:9953"/>
        <dbReference type="ChEBI" id="CHEBI:15378"/>
        <dbReference type="ChEBI" id="CHEBI:57453"/>
        <dbReference type="ChEBI" id="CHEBI:78530"/>
        <dbReference type="ChEBI" id="CHEBI:78844"/>
        <dbReference type="ChEBI" id="CHEBI:195366"/>
        <dbReference type="EC" id="2.1.2.9"/>
    </reaction>
</comment>
<dbReference type="SUPFAM" id="SSF50486">
    <property type="entry name" value="FMT C-terminal domain-like"/>
    <property type="match status" value="1"/>
</dbReference>
<dbReference type="InterPro" id="IPR044135">
    <property type="entry name" value="Met-tRNA-FMT_C"/>
</dbReference>
<keyword evidence="5 8" id="KW-0808">Transferase</keyword>
<dbReference type="Pfam" id="PF02911">
    <property type="entry name" value="Formyl_trans_C"/>
    <property type="match status" value="1"/>
</dbReference>
<evidence type="ECO:0000256" key="7">
    <source>
        <dbReference type="ARBA" id="ARBA00048558"/>
    </source>
</evidence>
<feature type="domain" description="Formyl transferase C-terminal" evidence="10">
    <location>
        <begin position="214"/>
        <end position="310"/>
    </location>
</feature>
<evidence type="ECO:0000259" key="10">
    <source>
        <dbReference type="Pfam" id="PF02911"/>
    </source>
</evidence>
<dbReference type="Pfam" id="PF00551">
    <property type="entry name" value="Formyl_trans_N"/>
    <property type="match status" value="1"/>
</dbReference>
<evidence type="ECO:0000256" key="6">
    <source>
        <dbReference type="ARBA" id="ARBA00022917"/>
    </source>
</evidence>
<dbReference type="PANTHER" id="PTHR11138">
    <property type="entry name" value="METHIONYL-TRNA FORMYLTRANSFERASE"/>
    <property type="match status" value="1"/>
</dbReference>
<dbReference type="SUPFAM" id="SSF53328">
    <property type="entry name" value="Formyltransferase"/>
    <property type="match status" value="1"/>
</dbReference>
<comment type="caution">
    <text evidence="11">The sequence shown here is derived from an EMBL/GenBank/DDBJ whole genome shotgun (WGS) entry which is preliminary data.</text>
</comment>
<dbReference type="Proteomes" id="UP000004935">
    <property type="component" value="Unassembled WGS sequence"/>
</dbReference>
<evidence type="ECO:0000256" key="2">
    <source>
        <dbReference type="ARBA" id="ARBA00010699"/>
    </source>
</evidence>